<dbReference type="OMA" id="YHEPIRC"/>
<sequence length="217" mass="25287">LRFRGTIQTDGIGATVFKKRLDRQTRYTARFTVEYEDTSNIANLAGRNHQEISGRCVAVDSGRREILYCIHENSTPEQPVRFRYTKQQQDKTWKTKKYRRILQALKAQDLDVVQAEQVLSQQPSSTVSIEDFGRFLQARYQQSAVLSRFYGHTITNHDNGYPLFRKVRLSTYFNKQCAEQKLIQDLRAKFGEDAMLVMGNWSAPHARYHEPIRCLGF</sequence>
<organism evidence="1 2">
    <name type="scientific">Rhizopus microsporus</name>
    <dbReference type="NCBI Taxonomy" id="58291"/>
    <lineage>
        <taxon>Eukaryota</taxon>
        <taxon>Fungi</taxon>
        <taxon>Fungi incertae sedis</taxon>
        <taxon>Mucoromycota</taxon>
        <taxon>Mucoromycotina</taxon>
        <taxon>Mucoromycetes</taxon>
        <taxon>Mucorales</taxon>
        <taxon>Mucorineae</taxon>
        <taxon>Rhizopodaceae</taxon>
        <taxon>Rhizopus</taxon>
    </lineage>
</organism>
<gene>
    <name evidence="1" type="ORF">BCV71DRAFT_171631</name>
</gene>
<dbReference type="VEuPathDB" id="FungiDB:BCV72DRAFT_337777"/>
<feature type="non-terminal residue" evidence="1">
    <location>
        <position position="1"/>
    </location>
</feature>
<evidence type="ECO:0000313" key="2">
    <source>
        <dbReference type="Proteomes" id="UP000242381"/>
    </source>
</evidence>
<dbReference type="AlphaFoldDB" id="A0A1X0SE81"/>
<protein>
    <submittedName>
        <fullName evidence="1">Uncharacterized protein</fullName>
    </submittedName>
</protein>
<dbReference type="EMBL" id="KV921265">
    <property type="protein sequence ID" value="ORE22625.1"/>
    <property type="molecule type" value="Genomic_DNA"/>
</dbReference>
<dbReference type="Proteomes" id="UP000242381">
    <property type="component" value="Unassembled WGS sequence"/>
</dbReference>
<reference evidence="1 2" key="1">
    <citation type="journal article" date="2016" name="Proc. Natl. Acad. Sci. U.S.A.">
        <title>Lipid metabolic changes in an early divergent fungus govern the establishment of a mutualistic symbiosis with endobacteria.</title>
        <authorList>
            <person name="Lastovetsky O.A."/>
            <person name="Gaspar M.L."/>
            <person name="Mondo S.J."/>
            <person name="LaButti K.M."/>
            <person name="Sandor L."/>
            <person name="Grigoriev I.V."/>
            <person name="Henry S.A."/>
            <person name="Pawlowska T.E."/>
        </authorList>
    </citation>
    <scope>NUCLEOTIDE SEQUENCE [LARGE SCALE GENOMIC DNA]</scope>
    <source>
        <strain evidence="1 2">ATCC 11559</strain>
    </source>
</reference>
<name>A0A1X0SE81_RHIZD</name>
<proteinExistence type="predicted"/>
<evidence type="ECO:0000313" key="1">
    <source>
        <dbReference type="EMBL" id="ORE22625.1"/>
    </source>
</evidence>
<accession>A0A1X0SE81</accession>